<comment type="caution">
    <text evidence="2">The sequence shown here is derived from an EMBL/GenBank/DDBJ whole genome shotgun (WGS) entry which is preliminary data.</text>
</comment>
<dbReference type="EMBL" id="JAHDYR010000036">
    <property type="protein sequence ID" value="KAG9392615.1"/>
    <property type="molecule type" value="Genomic_DNA"/>
</dbReference>
<feature type="region of interest" description="Disordered" evidence="1">
    <location>
        <begin position="265"/>
        <end position="284"/>
    </location>
</feature>
<gene>
    <name evidence="2" type="ORF">J8273_6083</name>
</gene>
<evidence type="ECO:0000313" key="2">
    <source>
        <dbReference type="EMBL" id="KAG9392615.1"/>
    </source>
</evidence>
<evidence type="ECO:0000313" key="3">
    <source>
        <dbReference type="Proteomes" id="UP000717585"/>
    </source>
</evidence>
<keyword evidence="3" id="KW-1185">Reference proteome</keyword>
<evidence type="ECO:0000256" key="1">
    <source>
        <dbReference type="SAM" id="MobiDB-lite"/>
    </source>
</evidence>
<sequence>MVLLILGTSFTDCVKSGNTSQHRHKSMNTSSSELSMRIDTQRTMKSVRLSSKDDEVIDSGRSVFIAPSLAPPSPAGTIRTHHAGYRGSRAMSRYSTHHRHHESAPMCKTDIELQQLLFAIARDVMVDYITVIYRDRVRKATQRCLNARNKSINDAPSLIAGHHYTEMVRAIVLDEAKHAIRRAALEIVKQRRADAAREDGAGDGPTEASWTASPVVQNDDDDDSALEAFIKPIVYTQATDAVADALLLSLVRGVVEKSIQQRLAASDSPTPTLQEEGMPMSPEIESDDTVIAPVESFSNLPRTPAILGGKKVKKRRFGLFGRKK</sequence>
<dbReference type="AlphaFoldDB" id="A0A8J6AU86"/>
<proteinExistence type="predicted"/>
<feature type="region of interest" description="Disordered" evidence="1">
    <location>
        <begin position="196"/>
        <end position="217"/>
    </location>
</feature>
<accession>A0A8J6AU86</accession>
<reference evidence="2" key="1">
    <citation type="submission" date="2021-05" db="EMBL/GenBank/DDBJ databases">
        <title>A free-living protist that lacks canonical eukaryotic 1 DNA replication and segregation systems.</title>
        <authorList>
            <person name="Salas-Leiva D.E."/>
            <person name="Tromer E.C."/>
            <person name="Curtis B.A."/>
            <person name="Jerlstrom-Hultqvist J."/>
            <person name="Kolisko M."/>
            <person name="Yi Z."/>
            <person name="Salas-Leiva J.S."/>
            <person name="Gallot-Lavallee L."/>
            <person name="Kops G.J.P.L."/>
            <person name="Archibald J.M."/>
            <person name="Simpson A.G.B."/>
            <person name="Roger A.J."/>
        </authorList>
    </citation>
    <scope>NUCLEOTIDE SEQUENCE</scope>
    <source>
        <strain evidence="2">BICM</strain>
    </source>
</reference>
<name>A0A8J6AU86_9EUKA</name>
<dbReference type="Proteomes" id="UP000717585">
    <property type="component" value="Unassembled WGS sequence"/>
</dbReference>
<protein>
    <submittedName>
        <fullName evidence="2">Uncharacterized protein</fullName>
    </submittedName>
</protein>
<organism evidence="2 3">
    <name type="scientific">Carpediemonas membranifera</name>
    <dbReference type="NCBI Taxonomy" id="201153"/>
    <lineage>
        <taxon>Eukaryota</taxon>
        <taxon>Metamonada</taxon>
        <taxon>Carpediemonas-like organisms</taxon>
        <taxon>Carpediemonas</taxon>
    </lineage>
</organism>